<keyword evidence="5" id="KW-0997">Cell inner membrane</keyword>
<dbReference type="EMBL" id="OCNJ01000002">
    <property type="protein sequence ID" value="SOD92318.1"/>
    <property type="molecule type" value="Genomic_DNA"/>
</dbReference>
<evidence type="ECO:0000256" key="8">
    <source>
        <dbReference type="ARBA" id="ARBA00023136"/>
    </source>
</evidence>
<gene>
    <name evidence="11" type="ORF">SAMN05421508_102374</name>
</gene>
<comment type="subcellular location">
    <subcellularLocation>
        <location evidence="1">Cell inner membrane</location>
        <topology evidence="1">Multi-pass membrane protein</topology>
    </subcellularLocation>
    <subcellularLocation>
        <location evidence="9">Cell membrane</location>
        <topology evidence="9">Multi-pass membrane protein</topology>
    </subcellularLocation>
</comment>
<protein>
    <submittedName>
        <fullName evidence="11">Amino acid ABC transporter membrane protein 1, PAAT family</fullName>
    </submittedName>
</protein>
<dbReference type="SUPFAM" id="SSF161098">
    <property type="entry name" value="MetI-like"/>
    <property type="match status" value="1"/>
</dbReference>
<dbReference type="InterPro" id="IPR035906">
    <property type="entry name" value="MetI-like_sf"/>
</dbReference>
<dbReference type="CDD" id="cd06261">
    <property type="entry name" value="TM_PBP2"/>
    <property type="match status" value="1"/>
</dbReference>
<evidence type="ECO:0000256" key="1">
    <source>
        <dbReference type="ARBA" id="ARBA00004429"/>
    </source>
</evidence>
<proteinExistence type="inferred from homology"/>
<feature type="transmembrane region" description="Helical" evidence="9">
    <location>
        <begin position="145"/>
        <end position="169"/>
    </location>
</feature>
<dbReference type="Proteomes" id="UP000219621">
    <property type="component" value="Unassembled WGS sequence"/>
</dbReference>
<keyword evidence="4" id="KW-1003">Cell membrane</keyword>
<accession>A0A286G9W8</accession>
<name>A0A286G9W8_9PROT</name>
<comment type="similarity">
    <text evidence="2">Belongs to the binding-protein-dependent transport system permease family. HisMQ subfamily.</text>
</comment>
<feature type="domain" description="ABC transmembrane type-1" evidence="10">
    <location>
        <begin position="13"/>
        <end position="208"/>
    </location>
</feature>
<reference evidence="11 12" key="1">
    <citation type="submission" date="2017-09" db="EMBL/GenBank/DDBJ databases">
        <authorList>
            <person name="Ehlers B."/>
            <person name="Leendertz F.H."/>
        </authorList>
    </citation>
    <scope>NUCLEOTIDE SEQUENCE [LARGE SCALE GENOMIC DNA]</scope>
    <source>
        <strain evidence="11 12">USBA 140</strain>
    </source>
</reference>
<keyword evidence="8 9" id="KW-0472">Membrane</keyword>
<dbReference type="PROSITE" id="PS50928">
    <property type="entry name" value="ABC_TM1"/>
    <property type="match status" value="1"/>
</dbReference>
<evidence type="ECO:0000256" key="3">
    <source>
        <dbReference type="ARBA" id="ARBA00022448"/>
    </source>
</evidence>
<dbReference type="PANTHER" id="PTHR30133">
    <property type="entry name" value="CATIONIC AMINO ACID TRANSPORTER, MEMBRANE COMPONENT"/>
    <property type="match status" value="1"/>
</dbReference>
<feature type="transmembrane region" description="Helical" evidence="9">
    <location>
        <begin position="58"/>
        <end position="80"/>
    </location>
</feature>
<keyword evidence="3 9" id="KW-0813">Transport</keyword>
<keyword evidence="6 9" id="KW-0812">Transmembrane</keyword>
<evidence type="ECO:0000313" key="12">
    <source>
        <dbReference type="Proteomes" id="UP000219621"/>
    </source>
</evidence>
<dbReference type="Gene3D" id="1.10.3720.10">
    <property type="entry name" value="MetI-like"/>
    <property type="match status" value="1"/>
</dbReference>
<dbReference type="InterPro" id="IPR000515">
    <property type="entry name" value="MetI-like"/>
</dbReference>
<evidence type="ECO:0000256" key="2">
    <source>
        <dbReference type="ARBA" id="ARBA00010072"/>
    </source>
</evidence>
<feature type="transmembrane region" description="Helical" evidence="9">
    <location>
        <begin position="12"/>
        <end position="37"/>
    </location>
</feature>
<dbReference type="GO" id="GO:0022857">
    <property type="term" value="F:transmembrane transporter activity"/>
    <property type="evidence" value="ECO:0007669"/>
    <property type="project" value="InterPro"/>
</dbReference>
<dbReference type="InterPro" id="IPR051613">
    <property type="entry name" value="ABC_transp_permease_HisMQ"/>
</dbReference>
<dbReference type="Pfam" id="PF00528">
    <property type="entry name" value="BPD_transp_1"/>
    <property type="match status" value="1"/>
</dbReference>
<dbReference type="OrthoDB" id="9815029at2"/>
<evidence type="ECO:0000256" key="5">
    <source>
        <dbReference type="ARBA" id="ARBA00022519"/>
    </source>
</evidence>
<dbReference type="NCBIfam" id="TIGR01726">
    <property type="entry name" value="HEQRo_perm_3TM"/>
    <property type="match status" value="1"/>
</dbReference>
<dbReference type="GO" id="GO:0043190">
    <property type="term" value="C:ATP-binding cassette (ABC) transporter complex"/>
    <property type="evidence" value="ECO:0007669"/>
    <property type="project" value="InterPro"/>
</dbReference>
<evidence type="ECO:0000256" key="4">
    <source>
        <dbReference type="ARBA" id="ARBA00022475"/>
    </source>
</evidence>
<dbReference type="InterPro" id="IPR010065">
    <property type="entry name" value="AA_ABC_transptr_permease_3TM"/>
</dbReference>
<dbReference type="RefSeq" id="WP_097278125.1">
    <property type="nucleotide sequence ID" value="NZ_OCNJ01000002.1"/>
</dbReference>
<organism evidence="11 12">
    <name type="scientific">Caenispirillum bisanense</name>
    <dbReference type="NCBI Taxonomy" id="414052"/>
    <lineage>
        <taxon>Bacteria</taxon>
        <taxon>Pseudomonadati</taxon>
        <taxon>Pseudomonadota</taxon>
        <taxon>Alphaproteobacteria</taxon>
        <taxon>Rhodospirillales</taxon>
        <taxon>Novispirillaceae</taxon>
        <taxon>Caenispirillum</taxon>
    </lineage>
</organism>
<dbReference type="AlphaFoldDB" id="A0A286G9W8"/>
<dbReference type="PANTHER" id="PTHR30133:SF2">
    <property type="entry name" value="ARGININE ABC TRANSPORTER PERMEASE PROTEIN ARTQ"/>
    <property type="match status" value="1"/>
</dbReference>
<evidence type="ECO:0000259" key="10">
    <source>
        <dbReference type="PROSITE" id="PS50928"/>
    </source>
</evidence>
<feature type="transmembrane region" description="Helical" evidence="9">
    <location>
        <begin position="86"/>
        <end position="104"/>
    </location>
</feature>
<evidence type="ECO:0000256" key="6">
    <source>
        <dbReference type="ARBA" id="ARBA00022692"/>
    </source>
</evidence>
<evidence type="ECO:0000256" key="7">
    <source>
        <dbReference type="ARBA" id="ARBA00022989"/>
    </source>
</evidence>
<keyword evidence="12" id="KW-1185">Reference proteome</keyword>
<keyword evidence="7 9" id="KW-1133">Transmembrane helix</keyword>
<feature type="transmembrane region" description="Helical" evidence="9">
    <location>
        <begin position="189"/>
        <end position="211"/>
    </location>
</feature>
<evidence type="ECO:0000256" key="9">
    <source>
        <dbReference type="RuleBase" id="RU363032"/>
    </source>
</evidence>
<sequence length="224" mass="23937">MLQGFLPQLLSGLWVTVQLALGAVCVGLVLGIAGAAMKLSPLAPVRWVAETYTAIFRGLPELLTVLLVYFGGTVLMTAIIGDYFEVSAYGAGVAALGITFGAYATEVFRGAILAVPKGQVEAAHAFGMSKLLAFRRVVLPQVWRIALPGLGNLFLVLLKDTALVSVVGLEDLMREADIASRYTKEPFTFYMAAAFLYLGLTVVTMAVLHVLETRANRGQRRAAG</sequence>
<evidence type="ECO:0000313" key="11">
    <source>
        <dbReference type="EMBL" id="SOD92318.1"/>
    </source>
</evidence>